<evidence type="ECO:0000256" key="5">
    <source>
        <dbReference type="SAM" id="SignalP"/>
    </source>
</evidence>
<evidence type="ECO:0000256" key="1">
    <source>
        <dbReference type="ARBA" id="ARBA00010333"/>
    </source>
</evidence>
<protein>
    <submittedName>
        <fullName evidence="8">Transporter substrate-binding domain-containing protein</fullName>
    </submittedName>
</protein>
<dbReference type="RefSeq" id="WP_193910517.1">
    <property type="nucleotide sequence ID" value="NZ_JADEXG010000058.1"/>
</dbReference>
<evidence type="ECO:0000256" key="2">
    <source>
        <dbReference type="ARBA" id="ARBA00022448"/>
    </source>
</evidence>
<dbReference type="SMART" id="SM00062">
    <property type="entry name" value="PBPb"/>
    <property type="match status" value="1"/>
</dbReference>
<evidence type="ECO:0000259" key="7">
    <source>
        <dbReference type="SMART" id="SM00079"/>
    </source>
</evidence>
<sequence>MLRYLFGIAGWLALQMAMPSSGLAADLAEIQSRGYLIIAVQEDRPPLGFRDSSGELAGFEVDLAHRLAEALLGDANAVQLRPVSNVDRVNAVLADEVDLAIAAVTLTEPRRRLVSFSDPYYLDGTGFIAQSQDVQQLSDLRLRTIALLQGSSAIAHVRYRLPAARLVGVESYQAALALIEQGEVDAFAGDISVLVGWAQQDSTYRLLPEVISVEPLAVVLPKGVQYDELRTGVNAAIRGWAEQGWLNEWAADWGLR</sequence>
<dbReference type="PROSITE" id="PS01039">
    <property type="entry name" value="SBP_BACTERIAL_3"/>
    <property type="match status" value="1"/>
</dbReference>
<dbReference type="GO" id="GO:0006865">
    <property type="term" value="P:amino acid transport"/>
    <property type="evidence" value="ECO:0007669"/>
    <property type="project" value="TreeGrafter"/>
</dbReference>
<dbReference type="InterPro" id="IPR051455">
    <property type="entry name" value="Bact_solute-bind_prot3"/>
</dbReference>
<evidence type="ECO:0000313" key="8">
    <source>
        <dbReference type="EMBL" id="MBE9079496.1"/>
    </source>
</evidence>
<dbReference type="PANTHER" id="PTHR30085:SF6">
    <property type="entry name" value="ABC TRANSPORTER GLUTAMINE-BINDING PROTEIN GLNH"/>
    <property type="match status" value="1"/>
</dbReference>
<dbReference type="SMART" id="SM00079">
    <property type="entry name" value="PBPe"/>
    <property type="match status" value="1"/>
</dbReference>
<dbReference type="GO" id="GO:0016020">
    <property type="term" value="C:membrane"/>
    <property type="evidence" value="ECO:0007669"/>
    <property type="project" value="InterPro"/>
</dbReference>
<feature type="domain" description="Ionotropic glutamate receptor C-terminal" evidence="7">
    <location>
        <begin position="35"/>
        <end position="256"/>
    </location>
</feature>
<dbReference type="Gene3D" id="3.40.190.10">
    <property type="entry name" value="Periplasmic binding protein-like II"/>
    <property type="match status" value="2"/>
</dbReference>
<proteinExistence type="inferred from homology"/>
<dbReference type="Pfam" id="PF00497">
    <property type="entry name" value="SBP_bac_3"/>
    <property type="match status" value="1"/>
</dbReference>
<dbReference type="InterPro" id="IPR018313">
    <property type="entry name" value="SBP_3_CS"/>
</dbReference>
<evidence type="ECO:0000313" key="9">
    <source>
        <dbReference type="Proteomes" id="UP000636505"/>
    </source>
</evidence>
<keyword evidence="9" id="KW-1185">Reference proteome</keyword>
<feature type="domain" description="Solute-binding protein family 3/N-terminal" evidence="6">
    <location>
        <begin position="35"/>
        <end position="252"/>
    </location>
</feature>
<dbReference type="InterPro" id="IPR001638">
    <property type="entry name" value="Solute-binding_3/MltF_N"/>
</dbReference>
<dbReference type="Proteomes" id="UP000636505">
    <property type="component" value="Unassembled WGS sequence"/>
</dbReference>
<evidence type="ECO:0000259" key="6">
    <source>
        <dbReference type="SMART" id="SM00062"/>
    </source>
</evidence>
<dbReference type="GO" id="GO:0030288">
    <property type="term" value="C:outer membrane-bounded periplasmic space"/>
    <property type="evidence" value="ECO:0007669"/>
    <property type="project" value="TreeGrafter"/>
</dbReference>
<reference evidence="8" key="1">
    <citation type="submission" date="2020-10" db="EMBL/GenBank/DDBJ databases">
        <authorList>
            <person name="Castelo-Branco R."/>
            <person name="Eusebio N."/>
            <person name="Adriana R."/>
            <person name="Vieira A."/>
            <person name="Brugerolle De Fraissinette N."/>
            <person name="Rezende De Castro R."/>
            <person name="Schneider M.P."/>
            <person name="Vasconcelos V."/>
            <person name="Leao P.N."/>
        </authorList>
    </citation>
    <scope>NUCLEOTIDE SEQUENCE</scope>
    <source>
        <strain evidence="8">LEGE 07310</strain>
    </source>
</reference>
<organism evidence="8 9">
    <name type="scientific">Vasconcelosia minhoensis LEGE 07310</name>
    <dbReference type="NCBI Taxonomy" id="915328"/>
    <lineage>
        <taxon>Bacteria</taxon>
        <taxon>Bacillati</taxon>
        <taxon>Cyanobacteriota</taxon>
        <taxon>Cyanophyceae</taxon>
        <taxon>Nodosilineales</taxon>
        <taxon>Cymatolegaceae</taxon>
        <taxon>Vasconcelosia</taxon>
        <taxon>Vasconcelosia minhoensis</taxon>
    </lineage>
</organism>
<dbReference type="GO" id="GO:0005576">
    <property type="term" value="C:extracellular region"/>
    <property type="evidence" value="ECO:0007669"/>
    <property type="project" value="TreeGrafter"/>
</dbReference>
<comment type="caution">
    <text evidence="8">The sequence shown here is derived from an EMBL/GenBank/DDBJ whole genome shotgun (WGS) entry which is preliminary data.</text>
</comment>
<feature type="signal peptide" evidence="5">
    <location>
        <begin position="1"/>
        <end position="24"/>
    </location>
</feature>
<keyword evidence="3 5" id="KW-0732">Signal</keyword>
<name>A0A8J7AI19_9CYAN</name>
<dbReference type="SUPFAM" id="SSF53850">
    <property type="entry name" value="Periplasmic binding protein-like II"/>
    <property type="match status" value="1"/>
</dbReference>
<dbReference type="PANTHER" id="PTHR30085">
    <property type="entry name" value="AMINO ACID ABC TRANSPORTER PERMEASE"/>
    <property type="match status" value="1"/>
</dbReference>
<evidence type="ECO:0000256" key="3">
    <source>
        <dbReference type="ARBA" id="ARBA00022729"/>
    </source>
</evidence>
<dbReference type="InterPro" id="IPR001320">
    <property type="entry name" value="Iontro_rcpt_C"/>
</dbReference>
<accession>A0A8J7AI19</accession>
<gene>
    <name evidence="8" type="ORF">IQ241_19710</name>
</gene>
<dbReference type="AlphaFoldDB" id="A0A8J7AI19"/>
<dbReference type="GO" id="GO:0015276">
    <property type="term" value="F:ligand-gated monoatomic ion channel activity"/>
    <property type="evidence" value="ECO:0007669"/>
    <property type="project" value="InterPro"/>
</dbReference>
<evidence type="ECO:0000256" key="4">
    <source>
        <dbReference type="RuleBase" id="RU003744"/>
    </source>
</evidence>
<comment type="similarity">
    <text evidence="1 4">Belongs to the bacterial solute-binding protein 3 family.</text>
</comment>
<feature type="chain" id="PRO_5035287896" evidence="5">
    <location>
        <begin position="25"/>
        <end position="256"/>
    </location>
</feature>
<dbReference type="EMBL" id="JADEXG010000058">
    <property type="protein sequence ID" value="MBE9079496.1"/>
    <property type="molecule type" value="Genomic_DNA"/>
</dbReference>
<keyword evidence="2" id="KW-0813">Transport</keyword>